<evidence type="ECO:0000313" key="4">
    <source>
        <dbReference type="Proteomes" id="UP001375240"/>
    </source>
</evidence>
<organism evidence="3 4">
    <name type="scientific">Orbilia brochopaga</name>
    <dbReference type="NCBI Taxonomy" id="3140254"/>
    <lineage>
        <taxon>Eukaryota</taxon>
        <taxon>Fungi</taxon>
        <taxon>Dikarya</taxon>
        <taxon>Ascomycota</taxon>
        <taxon>Pezizomycotina</taxon>
        <taxon>Orbiliomycetes</taxon>
        <taxon>Orbiliales</taxon>
        <taxon>Orbiliaceae</taxon>
        <taxon>Orbilia</taxon>
    </lineage>
</organism>
<reference evidence="3 4" key="1">
    <citation type="submission" date="2019-10" db="EMBL/GenBank/DDBJ databases">
        <authorList>
            <person name="Palmer J.M."/>
        </authorList>
    </citation>
    <scope>NUCLEOTIDE SEQUENCE [LARGE SCALE GENOMIC DNA]</scope>
    <source>
        <strain evidence="3 4">TWF696</strain>
    </source>
</reference>
<proteinExistence type="predicted"/>
<dbReference type="Proteomes" id="UP001375240">
    <property type="component" value="Unassembled WGS sequence"/>
</dbReference>
<keyword evidence="2" id="KW-1133">Transmembrane helix</keyword>
<feature type="transmembrane region" description="Helical" evidence="2">
    <location>
        <begin position="652"/>
        <end position="671"/>
    </location>
</feature>
<keyword evidence="4" id="KW-1185">Reference proteome</keyword>
<keyword evidence="2" id="KW-0812">Transmembrane</keyword>
<feature type="compositionally biased region" description="Polar residues" evidence="1">
    <location>
        <begin position="25"/>
        <end position="40"/>
    </location>
</feature>
<feature type="transmembrane region" description="Helical" evidence="2">
    <location>
        <begin position="223"/>
        <end position="241"/>
    </location>
</feature>
<comment type="caution">
    <text evidence="3">The sequence shown here is derived from an EMBL/GenBank/DDBJ whole genome shotgun (WGS) entry which is preliminary data.</text>
</comment>
<dbReference type="AlphaFoldDB" id="A0AAV9UG29"/>
<dbReference type="EMBL" id="JAVHNQ010000007">
    <property type="protein sequence ID" value="KAK6341450.1"/>
    <property type="molecule type" value="Genomic_DNA"/>
</dbReference>
<evidence type="ECO:0000256" key="1">
    <source>
        <dbReference type="SAM" id="MobiDB-lite"/>
    </source>
</evidence>
<protein>
    <submittedName>
        <fullName evidence="3">Uncharacterized protein</fullName>
    </submittedName>
</protein>
<name>A0AAV9UG29_9PEZI</name>
<feature type="compositionally biased region" description="Low complexity" evidence="1">
    <location>
        <begin position="7"/>
        <end position="21"/>
    </location>
</feature>
<feature type="transmembrane region" description="Helical" evidence="2">
    <location>
        <begin position="102"/>
        <end position="122"/>
    </location>
</feature>
<evidence type="ECO:0000256" key="2">
    <source>
        <dbReference type="SAM" id="Phobius"/>
    </source>
</evidence>
<feature type="region of interest" description="Disordered" evidence="1">
    <location>
        <begin position="1"/>
        <end position="46"/>
    </location>
</feature>
<keyword evidence="2" id="KW-0472">Membrane</keyword>
<accession>A0AAV9UG29</accession>
<evidence type="ECO:0000313" key="3">
    <source>
        <dbReference type="EMBL" id="KAK6341450.1"/>
    </source>
</evidence>
<feature type="transmembrane region" description="Helical" evidence="2">
    <location>
        <begin position="152"/>
        <end position="178"/>
    </location>
</feature>
<sequence length="747" mass="82389">MSGGGDYSYSPSVYSRSSTAYTRVDNPTSRPSSIGSTETIRPNDYNEKVGQHGRGTMQTPLLDQAVPMAGGQIPHNYHRTDTDSSHRKTADVPNFGLPLPRFIFRGIISILVPFALVFYYYITYLRWLRYPEGSSESWQRTGYLDSVSIVNYSWFVLATFALNLGTYATAGSVAAMVMRRPWAPANLRRLINLAGNTFQDPAGWLAALFKIIQKRSSYRSNGLLWDVLAFFSIIGFAAWPLTGLTMQTADGFSISRHYKGQVAFVVGRNLTSINGRDGVLATQRATEFWTSGFSPDMPVRKQFYIPPGSRTKVNVTTSNILPDDASDSIFLAPQVNGPLIGEVFGLAVRYNCSIVNSTSQFTILNRRNQTVTLTPTSLGQLPGGYTLSDRSVIFLRNKTQNTNPVSFISNVNASLELATSIPLSNITNPSDDESIGYAALLSPYPGLDTPVTLEAALWQNIQPIDSYGSIGVVPSNFIFRDAENDIPELRNDPRYPNQKAVGVRCHASSAIGTAIVNGVKGTYTNFTQRNANIRNGGGIKRFETGVPHLLLQTPYIPTDLRLNNDIDWFSALYSSIEKSSLTNNAFGDFLGAAPSVLQAEDLRAAMLRAHKTWAVHIMYDGITDPSYKWRLSNVTVGTEAMVLTRGVVPPEYVLAMLSVWALSIMILSLAYQFRRRWTETLDGYTLFRFGVDRPEDVVPAMLAAEFDSAATLERLPGMVGDLEPSRAVGYIGLVRGPVQAKFNKRYG</sequence>
<gene>
    <name evidence="3" type="ORF">TWF696_008524</name>
</gene>